<dbReference type="Pfam" id="PF14529">
    <property type="entry name" value="Exo_endo_phos_2"/>
    <property type="match status" value="1"/>
</dbReference>
<dbReference type="Pfam" id="PF00078">
    <property type="entry name" value="RVT_1"/>
    <property type="match status" value="1"/>
</dbReference>
<dbReference type="PROSITE" id="PS50879">
    <property type="entry name" value="RNASE_H_1"/>
    <property type="match status" value="1"/>
</dbReference>
<dbReference type="CDD" id="cd01650">
    <property type="entry name" value="RT_nLTR_like"/>
    <property type="match status" value="1"/>
</dbReference>
<dbReference type="Gene3D" id="3.30.420.10">
    <property type="entry name" value="Ribonuclease H-like superfamily/Ribonuclease H"/>
    <property type="match status" value="1"/>
</dbReference>
<dbReference type="InterPro" id="IPR036691">
    <property type="entry name" value="Endo/exonu/phosph_ase_sf"/>
</dbReference>
<dbReference type="PROSITE" id="PS50878">
    <property type="entry name" value="RT_POL"/>
    <property type="match status" value="1"/>
</dbReference>
<dbReference type="InterPro" id="IPR005135">
    <property type="entry name" value="Endo/exonuclease/phosphatase"/>
</dbReference>
<dbReference type="GO" id="GO:0004523">
    <property type="term" value="F:RNA-DNA hybrid ribonuclease activity"/>
    <property type="evidence" value="ECO:0007669"/>
    <property type="project" value="InterPro"/>
</dbReference>
<dbReference type="EMBL" id="BLXT01001714">
    <property type="protein sequence ID" value="GFN87469.1"/>
    <property type="molecule type" value="Genomic_DNA"/>
</dbReference>
<dbReference type="CDD" id="cd09276">
    <property type="entry name" value="Rnase_HI_RT_non_LTR"/>
    <property type="match status" value="1"/>
</dbReference>
<feature type="domain" description="RNase H type-1" evidence="2">
    <location>
        <begin position="458"/>
        <end position="589"/>
    </location>
</feature>
<evidence type="ECO:0000313" key="4">
    <source>
        <dbReference type="Proteomes" id="UP000735302"/>
    </source>
</evidence>
<proteinExistence type="predicted"/>
<evidence type="ECO:0000259" key="1">
    <source>
        <dbReference type="PROSITE" id="PS50878"/>
    </source>
</evidence>
<dbReference type="SUPFAM" id="SSF53098">
    <property type="entry name" value="Ribonuclease H-like"/>
    <property type="match status" value="1"/>
</dbReference>
<comment type="caution">
    <text evidence="3">The sequence shown here is derived from an EMBL/GenBank/DDBJ whole genome shotgun (WGS) entry which is preliminary data.</text>
</comment>
<dbReference type="InterPro" id="IPR036397">
    <property type="entry name" value="RNaseH_sf"/>
</dbReference>
<dbReference type="Pfam" id="PF00075">
    <property type="entry name" value="RNase_H"/>
    <property type="match status" value="1"/>
</dbReference>
<name>A0AAV3YW85_9GAST</name>
<reference evidence="3 4" key="1">
    <citation type="journal article" date="2021" name="Elife">
        <title>Chloroplast acquisition without the gene transfer in kleptoplastic sea slugs, Plakobranchus ocellatus.</title>
        <authorList>
            <person name="Maeda T."/>
            <person name="Takahashi S."/>
            <person name="Yoshida T."/>
            <person name="Shimamura S."/>
            <person name="Takaki Y."/>
            <person name="Nagai Y."/>
            <person name="Toyoda A."/>
            <person name="Suzuki Y."/>
            <person name="Arimoto A."/>
            <person name="Ishii H."/>
            <person name="Satoh N."/>
            <person name="Nishiyama T."/>
            <person name="Hasebe M."/>
            <person name="Maruyama T."/>
            <person name="Minagawa J."/>
            <person name="Obokata J."/>
            <person name="Shigenobu S."/>
        </authorList>
    </citation>
    <scope>NUCLEOTIDE SEQUENCE [LARGE SCALE GENOMIC DNA]</scope>
</reference>
<sequence length="668" mass="74745">MDTVVQWNIRGFRSNFKELKLLLNRSQSAVVALQECGLGEGQVPPRGYTLLLPRGGSPGGEAALLIRNGTRFSEIDLKTGLHAAAATISLEKTLTVCSLYLPPNSPVSKLSLAELFEQLPKPFLVLGDFNAHSPAWGDSRRDGRGKMLEEFIAENDFIILNSGEQTFVHSAYHSTSAIDLAVASPSIAAECSWAAHSDLCGSDHLPIFLTLSSNFSSNFLRPLPESCLHTLLKLFNNIWTTGDIPPSWREASVVPIPKPGKDPSDPSNYRLIALMSCLCKTLERMVNDRLVHVLESRNLLSNVQFGCRKDHSTLDHLVRLETFTKKAFARKKQVLAVFFDLEKAYDTTWRANLLKLYRTLVRSKLDYGSVIYGSAKNHVLRALDTIHHQGLRIALGAFRTSPIKSLYAEAGEPSLEHRLPPTLGGAQHYCDISLTKQNKENTSEVAYQKEFFRIKEKFSNHYAVFTDGSKLEEKVAAAAYFPEHPDRSKATRLRDGASVFSAELEGIALALTEIKKLTKYHQNFVIYSDSLSALQAIQSKNFKVIDIRCLYNLIRKFPPYVHISFVLIPAHVGIWGNENVDKLAKAALNRTSTSGKLIYYSDLKPKINTYIKSVWQRDWDAEGANKLHEVLPNLGEDLHRRGEGAGRKLETAICRLRVGHTWLTQSYL</sequence>
<protein>
    <submittedName>
        <fullName evidence="3">LINE-1 retrotransposable element orf2 protein</fullName>
    </submittedName>
</protein>
<keyword evidence="4" id="KW-1185">Reference proteome</keyword>
<dbReference type="PANTHER" id="PTHR19446">
    <property type="entry name" value="REVERSE TRANSCRIPTASES"/>
    <property type="match status" value="1"/>
</dbReference>
<dbReference type="AlphaFoldDB" id="A0AAV3YW85"/>
<dbReference type="GO" id="GO:0003676">
    <property type="term" value="F:nucleic acid binding"/>
    <property type="evidence" value="ECO:0007669"/>
    <property type="project" value="InterPro"/>
</dbReference>
<organism evidence="3 4">
    <name type="scientific">Plakobranchus ocellatus</name>
    <dbReference type="NCBI Taxonomy" id="259542"/>
    <lineage>
        <taxon>Eukaryota</taxon>
        <taxon>Metazoa</taxon>
        <taxon>Spiralia</taxon>
        <taxon>Lophotrochozoa</taxon>
        <taxon>Mollusca</taxon>
        <taxon>Gastropoda</taxon>
        <taxon>Heterobranchia</taxon>
        <taxon>Euthyneura</taxon>
        <taxon>Panpulmonata</taxon>
        <taxon>Sacoglossa</taxon>
        <taxon>Placobranchoidea</taxon>
        <taxon>Plakobranchidae</taxon>
        <taxon>Plakobranchus</taxon>
    </lineage>
</organism>
<feature type="domain" description="Reverse transcriptase" evidence="1">
    <location>
        <begin position="237"/>
        <end position="499"/>
    </location>
</feature>
<dbReference type="Gene3D" id="3.60.10.10">
    <property type="entry name" value="Endonuclease/exonuclease/phosphatase"/>
    <property type="match status" value="1"/>
</dbReference>
<gene>
    <name evidence="3" type="ORF">PoB_001397500</name>
</gene>
<dbReference type="InterPro" id="IPR000477">
    <property type="entry name" value="RT_dom"/>
</dbReference>
<dbReference type="Proteomes" id="UP000735302">
    <property type="component" value="Unassembled WGS sequence"/>
</dbReference>
<dbReference type="InterPro" id="IPR012337">
    <property type="entry name" value="RNaseH-like_sf"/>
</dbReference>
<evidence type="ECO:0000259" key="2">
    <source>
        <dbReference type="PROSITE" id="PS50879"/>
    </source>
</evidence>
<dbReference type="InterPro" id="IPR002156">
    <property type="entry name" value="RNaseH_domain"/>
</dbReference>
<accession>A0AAV3YW85</accession>
<evidence type="ECO:0000313" key="3">
    <source>
        <dbReference type="EMBL" id="GFN87469.1"/>
    </source>
</evidence>
<dbReference type="SUPFAM" id="SSF56219">
    <property type="entry name" value="DNase I-like"/>
    <property type="match status" value="1"/>
</dbReference>